<feature type="domain" description="PhoD-like phosphatase metallophosphatase" evidence="2">
    <location>
        <begin position="156"/>
        <end position="480"/>
    </location>
</feature>
<reference evidence="4 5" key="1">
    <citation type="submission" date="2020-02" db="EMBL/GenBank/DDBJ databases">
        <authorList>
            <person name="Li X.-J."/>
            <person name="Han X.-M."/>
        </authorList>
    </citation>
    <scope>NUCLEOTIDE SEQUENCE [LARGE SCALE GENOMIC DNA]</scope>
    <source>
        <strain evidence="4 5">CCTCC AB 2017055</strain>
    </source>
</reference>
<organism evidence="4 5">
    <name type="scientific">Phytoactinopolyspora halotolerans</name>
    <dbReference type="NCBI Taxonomy" id="1981512"/>
    <lineage>
        <taxon>Bacteria</taxon>
        <taxon>Bacillati</taxon>
        <taxon>Actinomycetota</taxon>
        <taxon>Actinomycetes</taxon>
        <taxon>Jiangellales</taxon>
        <taxon>Jiangellaceae</taxon>
        <taxon>Phytoactinopolyspora</taxon>
    </lineage>
</organism>
<dbReference type="InterPro" id="IPR018946">
    <property type="entry name" value="PhoD-like_MPP"/>
</dbReference>
<comment type="caution">
    <text evidence="4">The sequence shown here is derived from an EMBL/GenBank/DDBJ whole genome shotgun (WGS) entry which is preliminary data.</text>
</comment>
<evidence type="ECO:0000259" key="2">
    <source>
        <dbReference type="Pfam" id="PF09423"/>
    </source>
</evidence>
<proteinExistence type="predicted"/>
<dbReference type="Pfam" id="PF16655">
    <property type="entry name" value="PhoD_N"/>
    <property type="match status" value="1"/>
</dbReference>
<gene>
    <name evidence="4" type="ORF">G1H10_12635</name>
</gene>
<dbReference type="PANTHER" id="PTHR43606:SF2">
    <property type="entry name" value="ALKALINE PHOSPHATASE FAMILY PROTEIN (AFU_ORTHOLOGUE AFUA_5G03860)"/>
    <property type="match status" value="1"/>
</dbReference>
<dbReference type="PANTHER" id="PTHR43606">
    <property type="entry name" value="PHOSPHATASE, PUTATIVE (AFU_ORTHOLOGUE AFUA_6G08710)-RELATED"/>
    <property type="match status" value="1"/>
</dbReference>
<dbReference type="InterPro" id="IPR052900">
    <property type="entry name" value="Phospholipid_Metab_Enz"/>
</dbReference>
<dbReference type="CDD" id="cd07389">
    <property type="entry name" value="MPP_PhoD"/>
    <property type="match status" value="1"/>
</dbReference>
<dbReference type="Gene3D" id="3.60.21.70">
    <property type="entry name" value="PhoD-like phosphatase"/>
    <property type="match status" value="1"/>
</dbReference>
<dbReference type="InterPro" id="IPR038607">
    <property type="entry name" value="PhoD-like_sf"/>
</dbReference>
<protein>
    <submittedName>
        <fullName evidence="4">Alkaline phosphatase</fullName>
    </submittedName>
</protein>
<feature type="compositionally biased region" description="Polar residues" evidence="1">
    <location>
        <begin position="426"/>
        <end position="446"/>
    </location>
</feature>
<dbReference type="Gene3D" id="2.60.40.380">
    <property type="entry name" value="Purple acid phosphatase-like, N-terminal"/>
    <property type="match status" value="1"/>
</dbReference>
<sequence length="511" mass="56296">MDLHLGRRRFLQLGGVTAAAALTPAAIATAAPARSRRLPDGVFSLGVASGDPLPDRVVIWTRLAPDLLALDGSGGMPAWDVPVQWQVAHDERFSDVVRGGVARATAEDAHSVHVDVAGLEPARWYFYRFRTQREISPVGMMRTAPAPGQTPNSWRFAIASCQNYAAGYYTSYQNMLKENPDIVFHLGDYMYEGGAQGSLGRGHVPSHEVRDLAGYRVRLAQYRSDPDLMAMHAAAPFAVTFDDHEVENNWSAEDADPDVPAEEFARRKAEAFKAYWEHMPLREAQRPSGAHIQLYRRLHWGELATINLLDTRQYRSDQVSDPEADSPEAWDPDRKMLGDAQMQWLLDDLATSTARWNVLAQQVPFFEDPDVGLESDKWDGYRVARQRILDELASGRARNPLVLSGDIHANRAADIKADFQDPESATVGTEFTGTSISSGGDTNQSADLDPDPDNPHIRLKGTGRGYVSFHVTAEACRGDFRVVDTVEQPTSGARTAVSFVAEDGVPGLTRA</sequence>
<dbReference type="EMBL" id="JAAGOA010000007">
    <property type="protein sequence ID" value="NEE01013.1"/>
    <property type="molecule type" value="Genomic_DNA"/>
</dbReference>
<feature type="region of interest" description="Disordered" evidence="1">
    <location>
        <begin position="420"/>
        <end position="453"/>
    </location>
</feature>
<evidence type="ECO:0000313" key="4">
    <source>
        <dbReference type="EMBL" id="NEE01013.1"/>
    </source>
</evidence>
<dbReference type="Pfam" id="PF09423">
    <property type="entry name" value="PhoD"/>
    <property type="match status" value="1"/>
</dbReference>
<evidence type="ECO:0000313" key="5">
    <source>
        <dbReference type="Proteomes" id="UP000475214"/>
    </source>
</evidence>
<dbReference type="Proteomes" id="UP000475214">
    <property type="component" value="Unassembled WGS sequence"/>
</dbReference>
<evidence type="ECO:0000256" key="1">
    <source>
        <dbReference type="SAM" id="MobiDB-lite"/>
    </source>
</evidence>
<dbReference type="SUPFAM" id="SSF56300">
    <property type="entry name" value="Metallo-dependent phosphatases"/>
    <property type="match status" value="1"/>
</dbReference>
<name>A0A6L9S7P5_9ACTN</name>
<feature type="domain" description="Phospholipase D N-terminal" evidence="3">
    <location>
        <begin position="45"/>
        <end position="143"/>
    </location>
</feature>
<keyword evidence="5" id="KW-1185">Reference proteome</keyword>
<evidence type="ECO:0000259" key="3">
    <source>
        <dbReference type="Pfam" id="PF16655"/>
    </source>
</evidence>
<dbReference type="InterPro" id="IPR029052">
    <property type="entry name" value="Metallo-depent_PP-like"/>
</dbReference>
<dbReference type="RefSeq" id="WP_163737774.1">
    <property type="nucleotide sequence ID" value="NZ_JAAGOA010000007.1"/>
</dbReference>
<accession>A0A6L9S7P5</accession>
<dbReference type="InterPro" id="IPR006311">
    <property type="entry name" value="TAT_signal"/>
</dbReference>
<dbReference type="AlphaFoldDB" id="A0A6L9S7P5"/>
<dbReference type="InterPro" id="IPR032093">
    <property type="entry name" value="PhoD_N"/>
</dbReference>
<dbReference type="PROSITE" id="PS51318">
    <property type="entry name" value="TAT"/>
    <property type="match status" value="1"/>
</dbReference>